<feature type="compositionally biased region" description="Pro residues" evidence="1">
    <location>
        <begin position="177"/>
        <end position="191"/>
    </location>
</feature>
<feature type="region of interest" description="Disordered" evidence="1">
    <location>
        <begin position="150"/>
        <end position="206"/>
    </location>
</feature>
<comment type="caution">
    <text evidence="3">The sequence shown here is derived from an EMBL/GenBank/DDBJ whole genome shotgun (WGS) entry which is preliminary data.</text>
</comment>
<accession>A0ABR3VMI9</accession>
<evidence type="ECO:0000259" key="2">
    <source>
        <dbReference type="PROSITE" id="PS00028"/>
    </source>
</evidence>
<feature type="compositionally biased region" description="Basic and acidic residues" evidence="1">
    <location>
        <begin position="150"/>
        <end position="164"/>
    </location>
</feature>
<proteinExistence type="predicted"/>
<dbReference type="Pfam" id="PF12511">
    <property type="entry name" value="DUF3716"/>
    <property type="match status" value="1"/>
</dbReference>
<organism evidence="3 4">
    <name type="scientific">Humicola insolens</name>
    <name type="common">Soft-rot fungus</name>
    <dbReference type="NCBI Taxonomy" id="85995"/>
    <lineage>
        <taxon>Eukaryota</taxon>
        <taxon>Fungi</taxon>
        <taxon>Dikarya</taxon>
        <taxon>Ascomycota</taxon>
        <taxon>Pezizomycotina</taxon>
        <taxon>Sordariomycetes</taxon>
        <taxon>Sordariomycetidae</taxon>
        <taxon>Sordariales</taxon>
        <taxon>Chaetomiaceae</taxon>
        <taxon>Mycothermus</taxon>
    </lineage>
</organism>
<feature type="region of interest" description="Disordered" evidence="1">
    <location>
        <begin position="364"/>
        <end position="392"/>
    </location>
</feature>
<feature type="compositionally biased region" description="Basic and acidic residues" evidence="1">
    <location>
        <begin position="193"/>
        <end position="206"/>
    </location>
</feature>
<dbReference type="EMBL" id="JAZGSY010000025">
    <property type="protein sequence ID" value="KAL1843072.1"/>
    <property type="molecule type" value="Genomic_DNA"/>
</dbReference>
<reference evidence="3 4" key="1">
    <citation type="journal article" date="2024" name="Commun. Biol.">
        <title>Comparative genomic analysis of thermophilic fungi reveals convergent evolutionary adaptations and gene losses.</title>
        <authorList>
            <person name="Steindorff A.S."/>
            <person name="Aguilar-Pontes M.V."/>
            <person name="Robinson A.J."/>
            <person name="Andreopoulos B."/>
            <person name="LaButti K."/>
            <person name="Kuo A."/>
            <person name="Mondo S."/>
            <person name="Riley R."/>
            <person name="Otillar R."/>
            <person name="Haridas S."/>
            <person name="Lipzen A."/>
            <person name="Grimwood J."/>
            <person name="Schmutz J."/>
            <person name="Clum A."/>
            <person name="Reid I.D."/>
            <person name="Moisan M.C."/>
            <person name="Butler G."/>
            <person name="Nguyen T.T.M."/>
            <person name="Dewar K."/>
            <person name="Conant G."/>
            <person name="Drula E."/>
            <person name="Henrissat B."/>
            <person name="Hansel C."/>
            <person name="Singer S."/>
            <person name="Hutchinson M.I."/>
            <person name="de Vries R.P."/>
            <person name="Natvig D.O."/>
            <person name="Powell A.J."/>
            <person name="Tsang A."/>
            <person name="Grigoriev I.V."/>
        </authorList>
    </citation>
    <scope>NUCLEOTIDE SEQUENCE [LARGE SCALE GENOMIC DNA]</scope>
    <source>
        <strain evidence="3 4">CBS 620.91</strain>
    </source>
</reference>
<sequence>MPPAATQTPSRTTETGSGEPQSRGSGKQPKYATAEERRKAIARALKERWASGAMAHVHEKRLETMRRRKEAEALSVIEMATPDRPYAQYEDEDGALKSACGALIPEGYQLDTSVPTHPWVCPIRSCRKLFQAVLPLGAHFLRAHRGIRLHDNNDGTFTQRDRLPKSTSKPVVVSRGPPDPSDPPPVAPSLPTPHDEESHEPRGDSEELWRYVQPFLTKHKGPTPPTQGWLPCLLSLPRLREPDWNVEWLTEHPYKDSQPRDIGAVLIQITGEPAPNPCNRCSERRGPFRSCVMISPKADTRAVEVITCCANCYYHCTGTYCSHNRWGAERSKKIIKDQLAQLHRSRHPEKTAEQMAIAEEVELQQRRKQKGANHEERQAGEMPGHILATKEGKPYDVYRQAEGENEGDDSMFGTLLPSGYQPDKTVPGRPWRVHYGAILNDNQDGTFTVKGYYADQGTGLGNGGKILKPAPPIVASKEPLRDGSPVPPAQLPPYLRISKPPAALAGTVVPFETRQPNERPTAAVVPSPSRRTRCQANMSSALLFKGESTGQEDVLEMEEWEAAPGRIRETNGSGDNIAFSKPYLSSTRPVPVCEDVGFHVDTIPSGGTLQLEAESDKMRLCSVAAGKVRVTIGSEPEFVVGPHGMFKVKAGVTCTVRNGLHLDAVLHTTILEGYL</sequence>
<feature type="compositionally biased region" description="Polar residues" evidence="1">
    <location>
        <begin position="1"/>
        <end position="25"/>
    </location>
</feature>
<dbReference type="Proteomes" id="UP001583172">
    <property type="component" value="Unassembled WGS sequence"/>
</dbReference>
<dbReference type="InterPro" id="IPR022190">
    <property type="entry name" value="DUF3716"/>
</dbReference>
<evidence type="ECO:0000313" key="3">
    <source>
        <dbReference type="EMBL" id="KAL1843072.1"/>
    </source>
</evidence>
<name>A0ABR3VMI9_HUMIN</name>
<evidence type="ECO:0000313" key="4">
    <source>
        <dbReference type="Proteomes" id="UP001583172"/>
    </source>
</evidence>
<evidence type="ECO:0000256" key="1">
    <source>
        <dbReference type="SAM" id="MobiDB-lite"/>
    </source>
</evidence>
<keyword evidence="4" id="KW-1185">Reference proteome</keyword>
<gene>
    <name evidence="3" type="ORF">VTJ49DRAFT_3207</name>
</gene>
<feature type="region of interest" description="Disordered" evidence="1">
    <location>
        <begin position="1"/>
        <end position="38"/>
    </location>
</feature>
<dbReference type="InterPro" id="IPR013087">
    <property type="entry name" value="Znf_C2H2_type"/>
</dbReference>
<dbReference type="PROSITE" id="PS00028">
    <property type="entry name" value="ZINC_FINGER_C2H2_1"/>
    <property type="match status" value="1"/>
</dbReference>
<feature type="domain" description="C2H2-type" evidence="2">
    <location>
        <begin position="121"/>
        <end position="144"/>
    </location>
</feature>
<protein>
    <recommendedName>
        <fullName evidence="2">C2H2-type domain-containing protein</fullName>
    </recommendedName>
</protein>